<dbReference type="EMBL" id="VIKR01000002">
    <property type="protein sequence ID" value="TQV75313.1"/>
    <property type="molecule type" value="Genomic_DNA"/>
</dbReference>
<dbReference type="OrthoDB" id="6119011at2"/>
<dbReference type="PROSITE" id="PS51186">
    <property type="entry name" value="GNAT"/>
    <property type="match status" value="1"/>
</dbReference>
<evidence type="ECO:0000259" key="1">
    <source>
        <dbReference type="PROSITE" id="PS51186"/>
    </source>
</evidence>
<keyword evidence="3" id="KW-1185">Reference proteome</keyword>
<dbReference type="AlphaFoldDB" id="A0A545TDL4"/>
<comment type="caution">
    <text evidence="2">The sequence shown here is derived from an EMBL/GenBank/DDBJ whole genome shotgun (WGS) entry which is preliminary data.</text>
</comment>
<dbReference type="InterPro" id="IPR016181">
    <property type="entry name" value="Acyl_CoA_acyltransferase"/>
</dbReference>
<gene>
    <name evidence="2" type="ORF">FLL45_10290</name>
</gene>
<dbReference type="SUPFAM" id="SSF55729">
    <property type="entry name" value="Acyl-CoA N-acyltransferases (Nat)"/>
    <property type="match status" value="1"/>
</dbReference>
<evidence type="ECO:0000313" key="3">
    <source>
        <dbReference type="Proteomes" id="UP000317839"/>
    </source>
</evidence>
<evidence type="ECO:0000313" key="2">
    <source>
        <dbReference type="EMBL" id="TQV75313.1"/>
    </source>
</evidence>
<protein>
    <submittedName>
        <fullName evidence="2">GNAT family N-acetyltransferase</fullName>
    </submittedName>
</protein>
<dbReference type="CDD" id="cd04301">
    <property type="entry name" value="NAT_SF"/>
    <property type="match status" value="1"/>
</dbReference>
<dbReference type="Gene3D" id="3.40.630.30">
    <property type="match status" value="1"/>
</dbReference>
<sequence length="164" mass="18935">MTMNNPELAFSQATREDLDYLTQKTIQLHQFESANGKAELQVNDKFEDNIRHWLSLELANDSSLIFTVSDNQQRIGFAFLKILPNPNNFTEYRSFGLIQTIWVDDEFRQKKAGASIVSFIESIFKEQQVSYYEVNYSAQNELAGKFWESCGLVPTSITARKFLD</sequence>
<accession>A0A545TDL4</accession>
<proteinExistence type="predicted"/>
<organism evidence="2 3">
    <name type="scientific">Aliikangiella marina</name>
    <dbReference type="NCBI Taxonomy" id="1712262"/>
    <lineage>
        <taxon>Bacteria</taxon>
        <taxon>Pseudomonadati</taxon>
        <taxon>Pseudomonadota</taxon>
        <taxon>Gammaproteobacteria</taxon>
        <taxon>Oceanospirillales</taxon>
        <taxon>Pleioneaceae</taxon>
        <taxon>Aliikangiella</taxon>
    </lineage>
</organism>
<feature type="domain" description="N-acetyltransferase" evidence="1">
    <location>
        <begin position="8"/>
        <end position="164"/>
    </location>
</feature>
<dbReference type="InterPro" id="IPR000182">
    <property type="entry name" value="GNAT_dom"/>
</dbReference>
<reference evidence="2 3" key="1">
    <citation type="submission" date="2019-06" db="EMBL/GenBank/DDBJ databases">
        <title>Draft genome of Aliikangiella marina GYP-15.</title>
        <authorList>
            <person name="Wang G."/>
        </authorList>
    </citation>
    <scope>NUCLEOTIDE SEQUENCE [LARGE SCALE GENOMIC DNA]</scope>
    <source>
        <strain evidence="2 3">GYP-15</strain>
    </source>
</reference>
<dbReference type="Pfam" id="PF00583">
    <property type="entry name" value="Acetyltransf_1"/>
    <property type="match status" value="1"/>
</dbReference>
<keyword evidence="2" id="KW-0808">Transferase</keyword>
<dbReference type="Proteomes" id="UP000317839">
    <property type="component" value="Unassembled WGS sequence"/>
</dbReference>
<dbReference type="GO" id="GO:0016747">
    <property type="term" value="F:acyltransferase activity, transferring groups other than amino-acyl groups"/>
    <property type="evidence" value="ECO:0007669"/>
    <property type="project" value="InterPro"/>
</dbReference>
<name>A0A545TDL4_9GAMM</name>